<dbReference type="SUPFAM" id="SSF49785">
    <property type="entry name" value="Galactose-binding domain-like"/>
    <property type="match status" value="1"/>
</dbReference>
<dbReference type="Pfam" id="PF01301">
    <property type="entry name" value="Glyco_hydro_35"/>
    <property type="match status" value="1"/>
</dbReference>
<dbReference type="InterPro" id="IPR001944">
    <property type="entry name" value="Glycoside_Hdrlase_35"/>
</dbReference>
<evidence type="ECO:0000313" key="13">
    <source>
        <dbReference type="Proteomes" id="UP000179807"/>
    </source>
</evidence>
<dbReference type="InterPro" id="IPR019801">
    <property type="entry name" value="Glyco_hydro_35_CS"/>
</dbReference>
<evidence type="ECO:0000313" key="12">
    <source>
        <dbReference type="EMBL" id="OHT10887.1"/>
    </source>
</evidence>
<evidence type="ECO:0000256" key="5">
    <source>
        <dbReference type="ARBA" id="ARBA00023295"/>
    </source>
</evidence>
<keyword evidence="13" id="KW-1185">Reference proteome</keyword>
<evidence type="ECO:0000259" key="9">
    <source>
        <dbReference type="Pfam" id="PF01301"/>
    </source>
</evidence>
<dbReference type="Pfam" id="PF21467">
    <property type="entry name" value="BetaGal_gal-bd"/>
    <property type="match status" value="1"/>
</dbReference>
<name>A0A1J4KHM0_9EUKA</name>
<evidence type="ECO:0000259" key="10">
    <source>
        <dbReference type="Pfam" id="PF21317"/>
    </source>
</evidence>
<evidence type="ECO:0000259" key="11">
    <source>
        <dbReference type="Pfam" id="PF21467"/>
    </source>
</evidence>
<evidence type="ECO:0000256" key="6">
    <source>
        <dbReference type="PIRSR" id="PIRSR006336-1"/>
    </source>
</evidence>
<dbReference type="SUPFAM" id="SSF51445">
    <property type="entry name" value="(Trans)glycosidases"/>
    <property type="match status" value="1"/>
</dbReference>
<evidence type="ECO:0000256" key="7">
    <source>
        <dbReference type="RuleBase" id="RU000675"/>
    </source>
</evidence>
<keyword evidence="2" id="KW-0732">Signal</keyword>
<evidence type="ECO:0000256" key="2">
    <source>
        <dbReference type="ARBA" id="ARBA00022729"/>
    </source>
</evidence>
<feature type="domain" description="Beta-galactosidase galactose-binding" evidence="11">
    <location>
        <begin position="531"/>
        <end position="586"/>
    </location>
</feature>
<proteinExistence type="inferred from homology"/>
<dbReference type="Pfam" id="PF21317">
    <property type="entry name" value="BetaGal_ABD_1"/>
    <property type="match status" value="1"/>
</dbReference>
<dbReference type="EC" id="3.2.1.23" evidence="7"/>
<reference evidence="12" key="1">
    <citation type="submission" date="2016-10" db="EMBL/GenBank/DDBJ databases">
        <authorList>
            <person name="Benchimol M."/>
            <person name="Almeida L.G."/>
            <person name="Vasconcelos A.T."/>
            <person name="Perreira-Neves A."/>
            <person name="Rosa I.A."/>
            <person name="Tasca T."/>
            <person name="Bogo M.R."/>
            <person name="de Souza W."/>
        </authorList>
    </citation>
    <scope>NUCLEOTIDE SEQUENCE [LARGE SCALE GENOMIC DNA]</scope>
    <source>
        <strain evidence="12">K</strain>
    </source>
</reference>
<sequence>MFFFKFFTPPLFYVSVCQRSFSVNGNTLLMNEKPFQYVSGEFHYFRQHPDSWEDTLKKMINGGLNVVSTYVAWNIHEPRKGEFNFQGFADIERFIQLVHKYGLYLIFRPGPYICAEWDNGGIPYWVRGSDYQIKLRTSDFIYMKHVTEYFDVLYSKLAKYSYHRGGPIIMVQIENEYGSFHACDKHYLNALCDIAEKYFGKNMLLFTVDGRREYMFQCGTIPNRALATVDFGMTSAEEAFELMRKYNNNECPLINSEFYPGWLDHWGRAHKKVVWYNVTKQLDIILSMKANVNIYMYIGGTNFGFYSGANGDDQIYVADPTSYDYDAPLSEAGDMTYKYYKMRSTIAKYMNVKTIADVKNSTKKSFGEVKFTKFVSLFEFVEMKDKETTLYPIIHEMMNIDYGFSFHRSKNVKNGLFEIPEIHDRAYIYINRKFKGIAERNKGIALNLTQENNYVEILVENMGRINFGNYTKDFKGLINGVFLNHGKIINWENFEVKLNDLNDLQFHDIPENTKEKDENSEDYGFKPPFILQGTFDVDEPADTFLNPTGFTKGVAFINGFNLGRYWTIGPQLTLFVPKGILKNGQNTLTVFEYESTKTDLRKMTLDASPQIDIIEETNQKQVMV</sequence>
<evidence type="ECO:0000256" key="3">
    <source>
        <dbReference type="ARBA" id="ARBA00022801"/>
    </source>
</evidence>
<feature type="active site" description="Proton donor" evidence="6">
    <location>
        <position position="176"/>
    </location>
</feature>
<comment type="caution">
    <text evidence="12">The sequence shown here is derived from an EMBL/GenBank/DDBJ whole genome shotgun (WGS) entry which is preliminary data.</text>
</comment>
<accession>A0A1J4KHM0</accession>
<dbReference type="AlphaFoldDB" id="A0A1J4KHM0"/>
<dbReference type="EMBL" id="MLAK01000599">
    <property type="protein sequence ID" value="OHT10887.1"/>
    <property type="molecule type" value="Genomic_DNA"/>
</dbReference>
<dbReference type="InterPro" id="IPR031330">
    <property type="entry name" value="Gly_Hdrlase_35_cat"/>
</dbReference>
<dbReference type="RefSeq" id="XP_068364023.1">
    <property type="nucleotide sequence ID" value="XM_068500937.1"/>
</dbReference>
<evidence type="ECO:0000256" key="4">
    <source>
        <dbReference type="ARBA" id="ARBA00023180"/>
    </source>
</evidence>
<dbReference type="GO" id="GO:0004565">
    <property type="term" value="F:beta-galactosidase activity"/>
    <property type="evidence" value="ECO:0007669"/>
    <property type="project" value="UniProtKB-EC"/>
</dbReference>
<dbReference type="GeneID" id="94835641"/>
<dbReference type="Gene3D" id="2.60.120.260">
    <property type="entry name" value="Galactose-binding domain-like"/>
    <property type="match status" value="2"/>
</dbReference>
<dbReference type="InterPro" id="IPR008979">
    <property type="entry name" value="Galactose-bd-like_sf"/>
</dbReference>
<evidence type="ECO:0000256" key="8">
    <source>
        <dbReference type="RuleBase" id="RU003679"/>
    </source>
</evidence>
<feature type="domain" description="Glycoside hydrolase 35 catalytic" evidence="9">
    <location>
        <begin position="28"/>
        <end position="348"/>
    </location>
</feature>
<dbReference type="InterPro" id="IPR026283">
    <property type="entry name" value="B-gal_1-like"/>
</dbReference>
<evidence type="ECO:0000256" key="1">
    <source>
        <dbReference type="ARBA" id="ARBA00009809"/>
    </source>
</evidence>
<dbReference type="InterPro" id="IPR048913">
    <property type="entry name" value="BetaGal_gal-bd"/>
</dbReference>
<keyword evidence="5 7" id="KW-0326">Glycosidase</keyword>
<keyword evidence="3 7" id="KW-0378">Hydrolase</keyword>
<dbReference type="OrthoDB" id="1657402at2759"/>
<dbReference type="GO" id="GO:0005975">
    <property type="term" value="P:carbohydrate metabolic process"/>
    <property type="evidence" value="ECO:0007669"/>
    <property type="project" value="InterPro"/>
</dbReference>
<feature type="active site" description="Nucleophile" evidence="6">
    <location>
        <position position="257"/>
    </location>
</feature>
<comment type="similarity">
    <text evidence="1 8">Belongs to the glycosyl hydrolase 35 family.</text>
</comment>
<dbReference type="PRINTS" id="PR00742">
    <property type="entry name" value="GLHYDRLASE35"/>
</dbReference>
<dbReference type="Proteomes" id="UP000179807">
    <property type="component" value="Unassembled WGS sequence"/>
</dbReference>
<dbReference type="PIRSF" id="PIRSF006336">
    <property type="entry name" value="B-gal"/>
    <property type="match status" value="1"/>
</dbReference>
<dbReference type="Gene3D" id="3.20.20.80">
    <property type="entry name" value="Glycosidases"/>
    <property type="match status" value="1"/>
</dbReference>
<comment type="catalytic activity">
    <reaction evidence="7">
        <text>Hydrolysis of terminal non-reducing beta-D-galactose residues in beta-D-galactosides.</text>
        <dbReference type="EC" id="3.2.1.23"/>
    </reaction>
</comment>
<dbReference type="InterPro" id="IPR048912">
    <property type="entry name" value="BetaGal1-like_ABD1"/>
</dbReference>
<dbReference type="PROSITE" id="PS01182">
    <property type="entry name" value="GLYCOSYL_HYDROL_F35"/>
    <property type="match status" value="1"/>
</dbReference>
<gene>
    <name evidence="12" type="primary">GLB1</name>
    <name evidence="12" type="ORF">TRFO_19682</name>
</gene>
<organism evidence="12 13">
    <name type="scientific">Tritrichomonas foetus</name>
    <dbReference type="NCBI Taxonomy" id="1144522"/>
    <lineage>
        <taxon>Eukaryota</taxon>
        <taxon>Metamonada</taxon>
        <taxon>Parabasalia</taxon>
        <taxon>Tritrichomonadida</taxon>
        <taxon>Tritrichomonadidae</taxon>
        <taxon>Tritrichomonas</taxon>
    </lineage>
</organism>
<feature type="domain" description="Beta-galactosidase 1-like first all-beta" evidence="10">
    <location>
        <begin position="395"/>
        <end position="496"/>
    </location>
</feature>
<dbReference type="PANTHER" id="PTHR23421">
    <property type="entry name" value="BETA-GALACTOSIDASE RELATED"/>
    <property type="match status" value="1"/>
</dbReference>
<keyword evidence="4" id="KW-0325">Glycoprotein</keyword>
<dbReference type="FunFam" id="3.20.20.80:FF:000017">
    <property type="entry name" value="Beta-galactosidase"/>
    <property type="match status" value="1"/>
</dbReference>
<dbReference type="InterPro" id="IPR017853">
    <property type="entry name" value="GH"/>
</dbReference>
<dbReference type="VEuPathDB" id="TrichDB:TRFO_19682"/>
<protein>
    <recommendedName>
        <fullName evidence="7">Beta-galactosidase</fullName>
        <ecNumber evidence="7">3.2.1.23</ecNumber>
    </recommendedName>
</protein>